<keyword evidence="2" id="KW-0326">Glycosidase</keyword>
<dbReference type="EMBL" id="UOEF01000229">
    <property type="protein sequence ID" value="VAV96420.1"/>
    <property type="molecule type" value="Genomic_DNA"/>
</dbReference>
<dbReference type="Pfam" id="PF01464">
    <property type="entry name" value="SLT"/>
    <property type="match status" value="1"/>
</dbReference>
<organism evidence="2">
    <name type="scientific">hydrothermal vent metagenome</name>
    <dbReference type="NCBI Taxonomy" id="652676"/>
    <lineage>
        <taxon>unclassified sequences</taxon>
        <taxon>metagenomes</taxon>
        <taxon>ecological metagenomes</taxon>
    </lineage>
</organism>
<gene>
    <name evidence="2" type="ORF">MNBD_ALPHA04-2455</name>
</gene>
<dbReference type="GO" id="GO:0016798">
    <property type="term" value="F:hydrolase activity, acting on glycosyl bonds"/>
    <property type="evidence" value="ECO:0007669"/>
    <property type="project" value="UniProtKB-KW"/>
</dbReference>
<dbReference type="PANTHER" id="PTHR37423">
    <property type="entry name" value="SOLUBLE LYTIC MUREIN TRANSGLYCOSYLASE-RELATED"/>
    <property type="match status" value="1"/>
</dbReference>
<dbReference type="InterPro" id="IPR008258">
    <property type="entry name" value="Transglycosylase_SLT_dom_1"/>
</dbReference>
<evidence type="ECO:0000313" key="2">
    <source>
        <dbReference type="EMBL" id="VAV96420.1"/>
    </source>
</evidence>
<dbReference type="SUPFAM" id="SSF53955">
    <property type="entry name" value="Lysozyme-like"/>
    <property type="match status" value="1"/>
</dbReference>
<dbReference type="EC" id="3.2.1.-" evidence="2"/>
<protein>
    <submittedName>
        <fullName evidence="2">Soluble lytic murein transglycosylase</fullName>
        <ecNumber evidence="2">3.2.1.-</ecNumber>
    </submittedName>
</protein>
<reference evidence="2" key="1">
    <citation type="submission" date="2018-06" db="EMBL/GenBank/DDBJ databases">
        <authorList>
            <person name="Zhirakovskaya E."/>
        </authorList>
    </citation>
    <scope>NUCLEOTIDE SEQUENCE</scope>
</reference>
<feature type="non-terminal residue" evidence="2">
    <location>
        <position position="1"/>
    </location>
</feature>
<evidence type="ECO:0000259" key="1">
    <source>
        <dbReference type="Pfam" id="PF01464"/>
    </source>
</evidence>
<dbReference type="InterPro" id="IPR023346">
    <property type="entry name" value="Lysozyme-like_dom_sf"/>
</dbReference>
<name>A0A3B0RSI1_9ZZZZ</name>
<dbReference type="PANTHER" id="PTHR37423:SF2">
    <property type="entry name" value="MEMBRANE-BOUND LYTIC MUREIN TRANSGLYCOSYLASE C"/>
    <property type="match status" value="1"/>
</dbReference>
<dbReference type="Gene3D" id="1.10.530.10">
    <property type="match status" value="1"/>
</dbReference>
<accession>A0A3B0RSI1</accession>
<dbReference type="AlphaFoldDB" id="A0A3B0RSI1"/>
<keyword evidence="2" id="KW-0378">Hydrolase</keyword>
<proteinExistence type="predicted"/>
<sequence>DPALVYAHTLQESAFRTTAVSHADARGLMQVRPGTASDMAKSRGISFNKAQLFKPSTNLEYGQSYLEYLNNSSITGGLLPKVIAAYNAGPSPVRRWNTEIRDNGDPLLFMESIPYVETRGYVSIILRNYWMYEQQAGIKSVSRNAMAQNQWPRFPGKPRKANIKFVAR</sequence>
<dbReference type="CDD" id="cd13401">
    <property type="entry name" value="Slt70-like"/>
    <property type="match status" value="1"/>
</dbReference>
<feature type="domain" description="Transglycosylase SLT" evidence="1">
    <location>
        <begin position="1"/>
        <end position="100"/>
    </location>
</feature>